<sequence length="369" mass="36711">MAVTILGSIQALPDIMLFFDSGSECRCGDDANVIKSLDESSCNSPCDGDPSRGMCGGICPAEGPGIANVYTKTDAVSQESSALTSQATSIPSEAPESVTSSETSSTPEAQQTGGLISPAGPAPEAPSTFTSVIVASESQASASLTTAAPPPGKATTPCSAEENSALVSGAQASLSVTTVVSLPEEASTPCPAEDTSAIVLSEGQAVSSTAVAPPPGEATTPCPSEGISSSEEPAVVTVPQTTGTCSEDANGFTTSVKTSVPSASESPTTVTPAMYTSDTTSAVTSQGYPEPQISGQQATEKTTNSTSDPTPESPNYVSASTLWTRLSDGVTPTGHPPVPAQVTGSDSTHSMVPPLATIGGLALIAAFIV</sequence>
<accession>M1WI22</accession>
<dbReference type="AlphaFoldDB" id="M1WI22"/>
<comment type="caution">
    <text evidence="2">The sequence shown here is derived from an EMBL/GenBank/DDBJ whole genome shotgun (WGS) entry which is preliminary data.</text>
</comment>
<feature type="compositionally biased region" description="Polar residues" evidence="1">
    <location>
        <begin position="246"/>
        <end position="324"/>
    </location>
</feature>
<evidence type="ECO:0000313" key="2">
    <source>
        <dbReference type="EMBL" id="CCE33724.1"/>
    </source>
</evidence>
<evidence type="ECO:0000256" key="1">
    <source>
        <dbReference type="SAM" id="MobiDB-lite"/>
    </source>
</evidence>
<gene>
    <name evidence="2" type="ORF">CPUR_07650</name>
</gene>
<organism evidence="2 3">
    <name type="scientific">Claviceps purpurea (strain 20.1)</name>
    <name type="common">Ergot fungus</name>
    <name type="synonym">Sphacelia segetum</name>
    <dbReference type="NCBI Taxonomy" id="1111077"/>
    <lineage>
        <taxon>Eukaryota</taxon>
        <taxon>Fungi</taxon>
        <taxon>Dikarya</taxon>
        <taxon>Ascomycota</taxon>
        <taxon>Pezizomycotina</taxon>
        <taxon>Sordariomycetes</taxon>
        <taxon>Hypocreomycetidae</taxon>
        <taxon>Hypocreales</taxon>
        <taxon>Clavicipitaceae</taxon>
        <taxon>Claviceps</taxon>
    </lineage>
</organism>
<feature type="region of interest" description="Disordered" evidence="1">
    <location>
        <begin position="246"/>
        <end position="346"/>
    </location>
</feature>
<dbReference type="VEuPathDB" id="FungiDB:CPUR_07650"/>
<reference evidence="2 3" key="1">
    <citation type="journal article" date="2013" name="PLoS Genet.">
        <title>Plant-symbiotic fungi as chemical engineers: Multi-genome analysis of the Clavicipitaceae reveals dynamics of alkaloid loci.</title>
        <authorList>
            <person name="Schardl C.L."/>
            <person name="Young C.A."/>
            <person name="Hesse U."/>
            <person name="Amyotte S.G."/>
            <person name="Andreeva K."/>
            <person name="Calie P.J."/>
            <person name="Fleetwood D.J."/>
            <person name="Haws D.C."/>
            <person name="Moore N."/>
            <person name="Oeser B."/>
            <person name="Panaccione D.G."/>
            <person name="Schweri K.K."/>
            <person name="Voisey C.R."/>
            <person name="Farman M.L."/>
            <person name="Jaromczyk J.W."/>
            <person name="Roe B.A."/>
            <person name="O'Sullivan D.M."/>
            <person name="Scott B."/>
            <person name="Tudzynski P."/>
            <person name="An Z."/>
            <person name="Arnaoudova E.G."/>
            <person name="Bullock C.T."/>
            <person name="Charlton N.D."/>
            <person name="Chen L."/>
            <person name="Cox M."/>
            <person name="Dinkins R.D."/>
            <person name="Florea S."/>
            <person name="Glenn A.E."/>
            <person name="Gordon A."/>
            <person name="Gueldener U."/>
            <person name="Harris D.R."/>
            <person name="Hollin W."/>
            <person name="Jaromczyk J."/>
            <person name="Johnson R.D."/>
            <person name="Khan A.K."/>
            <person name="Leistner E."/>
            <person name="Leuchtmann A."/>
            <person name="Li C."/>
            <person name="Liu J."/>
            <person name="Liu J."/>
            <person name="Liu M."/>
            <person name="Mace W."/>
            <person name="Machado C."/>
            <person name="Nagabhyru P."/>
            <person name="Pan J."/>
            <person name="Schmid J."/>
            <person name="Sugawara K."/>
            <person name="Steiner U."/>
            <person name="Takach J.E."/>
            <person name="Tanaka E."/>
            <person name="Webb J.S."/>
            <person name="Wilson E.V."/>
            <person name="Wiseman J.L."/>
            <person name="Yoshida R."/>
            <person name="Zeng Z."/>
        </authorList>
    </citation>
    <scope>NUCLEOTIDE SEQUENCE [LARGE SCALE GENOMIC DNA]</scope>
    <source>
        <strain evidence="2 3">20.1</strain>
    </source>
</reference>
<name>M1WI22_CLAP2</name>
<feature type="compositionally biased region" description="Low complexity" evidence="1">
    <location>
        <begin position="142"/>
        <end position="157"/>
    </location>
</feature>
<feature type="compositionally biased region" description="Polar residues" evidence="1">
    <location>
        <begin position="80"/>
        <end position="91"/>
    </location>
</feature>
<evidence type="ECO:0000313" key="3">
    <source>
        <dbReference type="Proteomes" id="UP000016801"/>
    </source>
</evidence>
<proteinExistence type="predicted"/>
<dbReference type="HOGENOM" id="CLU_066269_0_0_1"/>
<dbReference type="EMBL" id="CAGA01000064">
    <property type="protein sequence ID" value="CCE33724.1"/>
    <property type="molecule type" value="Genomic_DNA"/>
</dbReference>
<dbReference type="OrthoDB" id="5106279at2759"/>
<protein>
    <recommendedName>
        <fullName evidence="4">WSC domain-containing protein</fullName>
    </recommendedName>
</protein>
<feature type="region of interest" description="Disordered" evidence="1">
    <location>
        <begin position="142"/>
        <end position="162"/>
    </location>
</feature>
<dbReference type="Proteomes" id="UP000016801">
    <property type="component" value="Unassembled WGS sequence"/>
</dbReference>
<dbReference type="eggNOG" id="ENOG502SDAK">
    <property type="taxonomic scope" value="Eukaryota"/>
</dbReference>
<evidence type="ECO:0008006" key="4">
    <source>
        <dbReference type="Google" id="ProtNLM"/>
    </source>
</evidence>
<feature type="compositionally biased region" description="Low complexity" evidence="1">
    <location>
        <begin position="92"/>
        <end position="112"/>
    </location>
</feature>
<feature type="region of interest" description="Disordered" evidence="1">
    <location>
        <begin position="208"/>
        <end position="233"/>
    </location>
</feature>
<dbReference type="STRING" id="1111077.M1WI22"/>
<feature type="region of interest" description="Disordered" evidence="1">
    <location>
        <begin position="80"/>
        <end position="127"/>
    </location>
</feature>
<keyword evidence="3" id="KW-1185">Reference proteome</keyword>